<gene>
    <name evidence="2" type="ORF">bsdtb5_27280</name>
</gene>
<dbReference type="AlphaFoldDB" id="A0A7R7IET3"/>
<proteinExistence type="predicted"/>
<feature type="transmembrane region" description="Helical" evidence="1">
    <location>
        <begin position="101"/>
        <end position="123"/>
    </location>
</feature>
<protein>
    <recommendedName>
        <fullName evidence="4">ABC-transporter type IV</fullName>
    </recommendedName>
</protein>
<dbReference type="EMBL" id="AP024169">
    <property type="protein sequence ID" value="BCN31433.1"/>
    <property type="molecule type" value="Genomic_DNA"/>
</dbReference>
<evidence type="ECO:0008006" key="4">
    <source>
        <dbReference type="Google" id="ProtNLM"/>
    </source>
</evidence>
<dbReference type="InterPro" id="IPR010540">
    <property type="entry name" value="CmpB_TMEM229"/>
</dbReference>
<reference evidence="2 3" key="1">
    <citation type="submission" date="2020-11" db="EMBL/GenBank/DDBJ databases">
        <title>Draft genome sequencing of a Lachnospiraceae strain isolated from anoxic soil subjected to BSD treatment.</title>
        <authorList>
            <person name="Uek A."/>
            <person name="Tonouchi A."/>
        </authorList>
    </citation>
    <scope>NUCLEOTIDE SEQUENCE [LARGE SCALE GENOMIC DNA]</scope>
    <source>
        <strain evidence="2 3">TB5</strain>
    </source>
</reference>
<name>A0A7R7IET3_9FIRM</name>
<keyword evidence="1" id="KW-1133">Transmembrane helix</keyword>
<keyword evidence="3" id="KW-1185">Reference proteome</keyword>
<sequence length="143" mass="16797">MLLLKNSFLKYLFLFWVGGFLYISIELMYSGSSHITMLIAGGIGFILIGLLNDKFPPNKSIIFQMMITALIITAVELTTGLIVNVWLHYNVWSYRMFPYNLWGQICPYFSILWFILSLPAILLDDLLRYRIFKGDKKKHKYWI</sequence>
<dbReference type="Proteomes" id="UP000595897">
    <property type="component" value="Chromosome"/>
</dbReference>
<keyword evidence="1" id="KW-0472">Membrane</keyword>
<evidence type="ECO:0000313" key="2">
    <source>
        <dbReference type="EMBL" id="BCN31433.1"/>
    </source>
</evidence>
<dbReference type="KEGG" id="ahb:bsdtb5_27280"/>
<dbReference type="Pfam" id="PF06541">
    <property type="entry name" value="ABC_trans_CmpB"/>
    <property type="match status" value="1"/>
</dbReference>
<feature type="transmembrane region" description="Helical" evidence="1">
    <location>
        <begin position="7"/>
        <end position="25"/>
    </location>
</feature>
<evidence type="ECO:0000313" key="3">
    <source>
        <dbReference type="Proteomes" id="UP000595897"/>
    </source>
</evidence>
<feature type="transmembrane region" description="Helical" evidence="1">
    <location>
        <begin position="31"/>
        <end position="51"/>
    </location>
</feature>
<feature type="transmembrane region" description="Helical" evidence="1">
    <location>
        <begin position="63"/>
        <end position="89"/>
    </location>
</feature>
<keyword evidence="1" id="KW-0812">Transmembrane</keyword>
<accession>A0A7R7IET3</accession>
<dbReference type="RefSeq" id="WP_330611641.1">
    <property type="nucleotide sequence ID" value="NZ_AP024169.1"/>
</dbReference>
<evidence type="ECO:0000256" key="1">
    <source>
        <dbReference type="SAM" id="Phobius"/>
    </source>
</evidence>
<organism evidence="2 3">
    <name type="scientific">Anaeromicropila herbilytica</name>
    <dbReference type="NCBI Taxonomy" id="2785025"/>
    <lineage>
        <taxon>Bacteria</taxon>
        <taxon>Bacillati</taxon>
        <taxon>Bacillota</taxon>
        <taxon>Clostridia</taxon>
        <taxon>Lachnospirales</taxon>
        <taxon>Lachnospiraceae</taxon>
        <taxon>Anaeromicropila</taxon>
    </lineage>
</organism>